<dbReference type="EMBL" id="WKFB01000187">
    <property type="protein sequence ID" value="KAF6732516.1"/>
    <property type="molecule type" value="Genomic_DNA"/>
</dbReference>
<comment type="caution">
    <text evidence="1">The sequence shown here is derived from an EMBL/GenBank/DDBJ whole genome shotgun (WGS) entry which is preliminary data.</text>
</comment>
<evidence type="ECO:0000313" key="2">
    <source>
        <dbReference type="Proteomes" id="UP000646548"/>
    </source>
</evidence>
<organism evidence="1 2">
    <name type="scientific">Oryzias melastigma</name>
    <name type="common">Marine medaka</name>
    <dbReference type="NCBI Taxonomy" id="30732"/>
    <lineage>
        <taxon>Eukaryota</taxon>
        <taxon>Metazoa</taxon>
        <taxon>Chordata</taxon>
        <taxon>Craniata</taxon>
        <taxon>Vertebrata</taxon>
        <taxon>Euteleostomi</taxon>
        <taxon>Actinopterygii</taxon>
        <taxon>Neopterygii</taxon>
        <taxon>Teleostei</taxon>
        <taxon>Neoteleostei</taxon>
        <taxon>Acanthomorphata</taxon>
        <taxon>Ovalentaria</taxon>
        <taxon>Atherinomorphae</taxon>
        <taxon>Beloniformes</taxon>
        <taxon>Adrianichthyidae</taxon>
        <taxon>Oryziinae</taxon>
        <taxon>Oryzias</taxon>
    </lineage>
</organism>
<accession>A0A834FF54</accession>
<protein>
    <submittedName>
        <fullName evidence="1">Uncharacterized protein</fullName>
    </submittedName>
</protein>
<dbReference type="Proteomes" id="UP000646548">
    <property type="component" value="Unassembled WGS sequence"/>
</dbReference>
<evidence type="ECO:0000313" key="1">
    <source>
        <dbReference type="EMBL" id="KAF6732516.1"/>
    </source>
</evidence>
<dbReference type="AlphaFoldDB" id="A0A834FF54"/>
<reference evidence="1" key="1">
    <citation type="journal article" name="BMC Genomics">
        <title>Long-read sequencing and de novo genome assembly of marine medaka (Oryzias melastigma).</title>
        <authorList>
            <person name="Liang P."/>
            <person name="Saqib H.S.A."/>
            <person name="Ni X."/>
            <person name="Shen Y."/>
        </authorList>
    </citation>
    <scope>NUCLEOTIDE SEQUENCE</scope>
    <source>
        <strain evidence="1">Bigg-433</strain>
    </source>
</reference>
<sequence>MLGTKSDSIPNSKREGGEVKKCSLLQAELKGLMSHTAYLILKMCGPCRDPCHAQISAAALSLCSFSSGERRKRTLLPWKPSQHLFAITRRVCSSTDSEL</sequence>
<gene>
    <name evidence="1" type="ORF">FQA47_009939</name>
</gene>
<name>A0A834FF54_ORYME</name>
<proteinExistence type="predicted"/>